<feature type="compositionally biased region" description="Acidic residues" evidence="1">
    <location>
        <begin position="87"/>
        <end position="105"/>
    </location>
</feature>
<evidence type="ECO:0000256" key="1">
    <source>
        <dbReference type="SAM" id="MobiDB-lite"/>
    </source>
</evidence>
<dbReference type="EMBL" id="CYKH01001065">
    <property type="protein sequence ID" value="CUG81542.1"/>
    <property type="molecule type" value="Genomic_DNA"/>
</dbReference>
<dbReference type="Proteomes" id="UP000051952">
    <property type="component" value="Unassembled WGS sequence"/>
</dbReference>
<proteinExistence type="predicted"/>
<protein>
    <submittedName>
        <fullName evidence="2">Uncharacterized protein</fullName>
    </submittedName>
</protein>
<dbReference type="AlphaFoldDB" id="A0A0S4J5C2"/>
<name>A0A0S4J5C2_BODSA</name>
<keyword evidence="3" id="KW-1185">Reference proteome</keyword>
<evidence type="ECO:0000313" key="2">
    <source>
        <dbReference type="EMBL" id="CUG81542.1"/>
    </source>
</evidence>
<reference evidence="3" key="1">
    <citation type="submission" date="2015-09" db="EMBL/GenBank/DDBJ databases">
        <authorList>
            <consortium name="Pathogen Informatics"/>
        </authorList>
    </citation>
    <scope>NUCLEOTIDE SEQUENCE [LARGE SCALE GENOMIC DNA]</scope>
    <source>
        <strain evidence="3">Lake Konstanz</strain>
    </source>
</reference>
<feature type="compositionally biased region" description="Acidic residues" evidence="1">
    <location>
        <begin position="9"/>
        <end position="39"/>
    </location>
</feature>
<evidence type="ECO:0000313" key="3">
    <source>
        <dbReference type="Proteomes" id="UP000051952"/>
    </source>
</evidence>
<feature type="compositionally biased region" description="Low complexity" evidence="1">
    <location>
        <begin position="221"/>
        <end position="232"/>
    </location>
</feature>
<feature type="region of interest" description="Disordered" evidence="1">
    <location>
        <begin position="1"/>
        <end position="106"/>
    </location>
</feature>
<accession>A0A0S4J5C2</accession>
<feature type="region of interest" description="Disordered" evidence="1">
    <location>
        <begin position="214"/>
        <end position="235"/>
    </location>
</feature>
<dbReference type="VEuPathDB" id="TriTrypDB:BSAL_86740"/>
<gene>
    <name evidence="2" type="ORF">BSAL_86740</name>
</gene>
<organism evidence="2 3">
    <name type="scientific">Bodo saltans</name>
    <name type="common">Flagellated protozoan</name>
    <dbReference type="NCBI Taxonomy" id="75058"/>
    <lineage>
        <taxon>Eukaryota</taxon>
        <taxon>Discoba</taxon>
        <taxon>Euglenozoa</taxon>
        <taxon>Kinetoplastea</taxon>
        <taxon>Metakinetoplastina</taxon>
        <taxon>Eubodonida</taxon>
        <taxon>Bodonidae</taxon>
        <taxon>Bodo</taxon>
    </lineage>
</organism>
<sequence length="377" mass="40723">MSRRREVPDDIVEDESILDDIGEDEDYSDDDDFDEEEIPPLEISSARRNRPPTATRRAEVSPSGGLATPPPSALFGGDTLQRRLDTESDEDPYRDEEPFEREDNESPLATHEPMITLTRSPLEGGAPLPLSASVANAAMLSPEISGMMNVATRSVTSDSTADDDYDHVEAFDLFDTTTQSHHQMYDIVTALLASSSEESANVVRSAGAGTISSSYGGAQHSTTAASSTTTASPPIDLHYRRQQEISKKRAELLGALYRPAYQLSILSADESQLSGIVPPFLASLQASLQDFVASPLFSSSECAELLLGPIIHKGGNPVGLKALLLVTVERSTPQQQRPPPPRQVHQSICTTVASKKFRKSALSCLALCIAQHINSAF</sequence>